<accession>A0A0G2FDK7</accession>
<dbReference type="InterPro" id="IPR050628">
    <property type="entry name" value="SNF2_RAD54_helicase_TF"/>
</dbReference>
<evidence type="ECO:0000256" key="3">
    <source>
        <dbReference type="ARBA" id="ARBA00022840"/>
    </source>
</evidence>
<keyword evidence="1" id="KW-0547">Nucleotide-binding</keyword>
<dbReference type="InterPro" id="IPR001650">
    <property type="entry name" value="Helicase_C-like"/>
</dbReference>
<dbReference type="GO" id="GO:0016787">
    <property type="term" value="F:hydrolase activity"/>
    <property type="evidence" value="ECO:0007669"/>
    <property type="project" value="UniProtKB-KW"/>
</dbReference>
<evidence type="ECO:0000256" key="1">
    <source>
        <dbReference type="ARBA" id="ARBA00022741"/>
    </source>
</evidence>
<keyword evidence="2" id="KW-0378">Hydrolase</keyword>
<dbReference type="Gene3D" id="3.40.50.300">
    <property type="entry name" value="P-loop containing nucleotide triphosphate hydrolases"/>
    <property type="match status" value="1"/>
</dbReference>
<name>A0A0G2FDK7_9PEZI</name>
<evidence type="ECO:0000259" key="4">
    <source>
        <dbReference type="SMART" id="SM00490"/>
    </source>
</evidence>
<dbReference type="OrthoDB" id="4161342at2759"/>
<dbReference type="InterPro" id="IPR027417">
    <property type="entry name" value="P-loop_NTPase"/>
</dbReference>
<feature type="domain" description="Helicase C-terminal" evidence="4">
    <location>
        <begin position="492"/>
        <end position="581"/>
    </location>
</feature>
<protein>
    <submittedName>
        <fullName evidence="5">Putative snf2 family</fullName>
    </submittedName>
</protein>
<keyword evidence="6" id="KW-1185">Reference proteome</keyword>
<dbReference type="GO" id="GO:0005634">
    <property type="term" value="C:nucleus"/>
    <property type="evidence" value="ECO:0007669"/>
    <property type="project" value="TreeGrafter"/>
</dbReference>
<dbReference type="SMART" id="SM00490">
    <property type="entry name" value="HELICc"/>
    <property type="match status" value="1"/>
</dbReference>
<organism evidence="5 6">
    <name type="scientific">Diaporthe ampelina</name>
    <dbReference type="NCBI Taxonomy" id="1214573"/>
    <lineage>
        <taxon>Eukaryota</taxon>
        <taxon>Fungi</taxon>
        <taxon>Dikarya</taxon>
        <taxon>Ascomycota</taxon>
        <taxon>Pezizomycotina</taxon>
        <taxon>Sordariomycetes</taxon>
        <taxon>Sordariomycetidae</taxon>
        <taxon>Diaporthales</taxon>
        <taxon>Diaporthaceae</taxon>
        <taxon>Diaporthe</taxon>
    </lineage>
</organism>
<dbReference type="STRING" id="1214573.A0A0G2FDK7"/>
<dbReference type="GO" id="GO:0008094">
    <property type="term" value="F:ATP-dependent activity, acting on DNA"/>
    <property type="evidence" value="ECO:0007669"/>
    <property type="project" value="TreeGrafter"/>
</dbReference>
<dbReference type="Pfam" id="PF00271">
    <property type="entry name" value="Helicase_C"/>
    <property type="match status" value="1"/>
</dbReference>
<dbReference type="EMBL" id="LCUC01000292">
    <property type="protein sequence ID" value="KKY32682.1"/>
    <property type="molecule type" value="Genomic_DNA"/>
</dbReference>
<dbReference type="GO" id="GO:0005524">
    <property type="term" value="F:ATP binding"/>
    <property type="evidence" value="ECO:0007669"/>
    <property type="project" value="UniProtKB-KW"/>
</dbReference>
<reference evidence="5 6" key="1">
    <citation type="submission" date="2015-05" db="EMBL/GenBank/DDBJ databases">
        <title>Distinctive expansion of gene families associated with plant cell wall degradation and secondary metabolism in the genomes of grapevine trunk pathogens.</title>
        <authorList>
            <person name="Lawrence D.P."/>
            <person name="Travadon R."/>
            <person name="Rolshausen P.E."/>
            <person name="Baumgartner K."/>
        </authorList>
    </citation>
    <scope>NUCLEOTIDE SEQUENCE [LARGE SCALE GENOMIC DNA]</scope>
    <source>
        <strain evidence="5">DA912</strain>
    </source>
</reference>
<dbReference type="PANTHER" id="PTHR45626">
    <property type="entry name" value="TRANSCRIPTION TERMINATION FACTOR 2-RELATED"/>
    <property type="match status" value="1"/>
</dbReference>
<keyword evidence="3" id="KW-0067">ATP-binding</keyword>
<reference evidence="5 6" key="2">
    <citation type="submission" date="2015-05" db="EMBL/GenBank/DDBJ databases">
        <authorList>
            <person name="Morales-Cruz A."/>
            <person name="Amrine K.C."/>
            <person name="Cantu D."/>
        </authorList>
    </citation>
    <scope>NUCLEOTIDE SEQUENCE [LARGE SCALE GENOMIC DNA]</scope>
    <source>
        <strain evidence="5">DA912</strain>
    </source>
</reference>
<dbReference type="GO" id="GO:0006281">
    <property type="term" value="P:DNA repair"/>
    <property type="evidence" value="ECO:0007669"/>
    <property type="project" value="TreeGrafter"/>
</dbReference>
<evidence type="ECO:0000313" key="6">
    <source>
        <dbReference type="Proteomes" id="UP000034680"/>
    </source>
</evidence>
<evidence type="ECO:0000313" key="5">
    <source>
        <dbReference type="EMBL" id="KKY32682.1"/>
    </source>
</evidence>
<dbReference type="Proteomes" id="UP000034680">
    <property type="component" value="Unassembled WGS sequence"/>
</dbReference>
<sequence>MSRPNDTPVFKEPTNFDTIRDIPFFGNILDLLRSEDSLRTMPFDEFMQLIRDQSGVNAQPKRSNTLETGKKAINKLVVTVKSAPGIVKALVSPRDAPQEQPTILTELASHIEHEEYLTSLLPKTKGSPEHQARADAYQIQQFEHFARFFAHIDPKQRENTRSIHFRHTALAVTPHQFTRAMQILFQDHTTGLAGGILASEMGTGKSYVILRMSYNLTVLYSGPRLSSRIQPNPDFLRGKNFNSWKMGAALPEGHPGGLLKDLVAAVSDLAPDRASDGTALLEAYDAIEPAMTNTPRAIFETHFKRVFGDQLVYRDDRETTFMGSRITDIQNVRPQYISRQTPQSQLHSMRMLIATHVTVGPRDAYFDTLQKLNQNTQLLYLLSMFPSAAKLLLDSPDTPFLELDIRRTIRKEKNTTGESLAGNRILRSLAEKLARSPRSPKLQFILDELDRMGKDRTARPQVAQARAGAQTQETDLALKKMVVITPTLFTAVMLYMILARFHPRTGPLLYHEDLKQSQRSDALRRFNSLRKRDGPWRVFIAPASVASEALNLQIANRLILTSPLLDTHQESQALARVNRVGQSFDVHLKILLLEDSPLDRIVVAHRAGAKFLSDPFNVAEDVSVVNLNADSGSTLI</sequence>
<dbReference type="AlphaFoldDB" id="A0A0G2FDK7"/>
<dbReference type="SUPFAM" id="SSF52540">
    <property type="entry name" value="P-loop containing nucleoside triphosphate hydrolases"/>
    <property type="match status" value="1"/>
</dbReference>
<gene>
    <name evidence="5" type="ORF">UCDDA912_g07388</name>
</gene>
<proteinExistence type="predicted"/>
<comment type="caution">
    <text evidence="5">The sequence shown here is derived from an EMBL/GenBank/DDBJ whole genome shotgun (WGS) entry which is preliminary data.</text>
</comment>
<evidence type="ECO:0000256" key="2">
    <source>
        <dbReference type="ARBA" id="ARBA00022801"/>
    </source>
</evidence>